<dbReference type="InterPro" id="IPR050345">
    <property type="entry name" value="Aliph_Amidase/BUP"/>
</dbReference>
<evidence type="ECO:0000259" key="3">
    <source>
        <dbReference type="PROSITE" id="PS50263"/>
    </source>
</evidence>
<evidence type="ECO:0000256" key="2">
    <source>
        <dbReference type="SAM" id="MobiDB-lite"/>
    </source>
</evidence>
<gene>
    <name evidence="4" type="ORF">M231_01645</name>
</gene>
<accession>A0A4Q1BSK5</accession>
<dbReference type="AlphaFoldDB" id="A0A4Q1BSK5"/>
<dbReference type="PROSITE" id="PS50263">
    <property type="entry name" value="CN_HYDROLASE"/>
    <property type="match status" value="1"/>
</dbReference>
<dbReference type="InterPro" id="IPR036526">
    <property type="entry name" value="C-N_Hydrolase_sf"/>
</dbReference>
<dbReference type="InterPro" id="IPR003010">
    <property type="entry name" value="C-N_Hydrolase"/>
</dbReference>
<dbReference type="PANTHER" id="PTHR43674">
    <property type="entry name" value="NITRILASE C965.09-RELATED"/>
    <property type="match status" value="1"/>
</dbReference>
<sequence length="346" mass="38852">MVHLRIALAQTSPISAPEGPPSHERPLSSSPFPTLDHNLLKVTKAVQKASEENADVVVFPEYFLQGVLNNGRQYLTLPSSHLLNFVQSLARIYNICIVGTIVHGSTPMHVCPDISPFDHLFPHSKPYSEIHQLEGKITSSQKQWAKYLHHFPPTTEETSQPSLKNTAFFIEGTTGNVLGTYVKRNLWHPERKYLQKGDDPHEVFNTKWGKAGLLICWDISHPDAAQMLSDLGADMIFVPTYWLSTDSEPLIHRHDHPKNYELSILSSLNMTRSFETETAWIMCNAGGDELEGFMGGSGVWVPFRGKLGGFDGAEENVKVVDLDLDVLKDARETYKIRQDWMSRSGS</sequence>
<feature type="domain" description="CN hydrolase" evidence="3">
    <location>
        <begin position="4"/>
        <end position="326"/>
    </location>
</feature>
<dbReference type="Pfam" id="PF00795">
    <property type="entry name" value="CN_hydrolase"/>
    <property type="match status" value="2"/>
</dbReference>
<feature type="region of interest" description="Disordered" evidence="2">
    <location>
        <begin position="13"/>
        <end position="33"/>
    </location>
</feature>
<keyword evidence="1" id="KW-0378">Hydrolase</keyword>
<dbReference type="InParanoid" id="A0A4Q1BSK5"/>
<dbReference type="SUPFAM" id="SSF56317">
    <property type="entry name" value="Carbon-nitrogen hydrolase"/>
    <property type="match status" value="1"/>
</dbReference>
<dbReference type="OrthoDB" id="412018at2759"/>
<organism evidence="4 5">
    <name type="scientific">Tremella mesenterica</name>
    <name type="common">Jelly fungus</name>
    <dbReference type="NCBI Taxonomy" id="5217"/>
    <lineage>
        <taxon>Eukaryota</taxon>
        <taxon>Fungi</taxon>
        <taxon>Dikarya</taxon>
        <taxon>Basidiomycota</taxon>
        <taxon>Agaricomycotina</taxon>
        <taxon>Tremellomycetes</taxon>
        <taxon>Tremellales</taxon>
        <taxon>Tremellaceae</taxon>
        <taxon>Tremella</taxon>
    </lineage>
</organism>
<dbReference type="Proteomes" id="UP000289152">
    <property type="component" value="Unassembled WGS sequence"/>
</dbReference>
<dbReference type="VEuPathDB" id="FungiDB:TREMEDRAFT_30113"/>
<dbReference type="PANTHER" id="PTHR43674:SF16">
    <property type="entry name" value="CARBON-NITROGEN FAMILY, PUTATIVE (AFU_ORTHOLOGUE AFUA_5G02350)-RELATED"/>
    <property type="match status" value="1"/>
</dbReference>
<dbReference type="CDD" id="cd07197">
    <property type="entry name" value="nitrilase"/>
    <property type="match status" value="1"/>
</dbReference>
<evidence type="ECO:0000313" key="4">
    <source>
        <dbReference type="EMBL" id="RXK41014.1"/>
    </source>
</evidence>
<reference evidence="4 5" key="1">
    <citation type="submission" date="2016-06" db="EMBL/GenBank/DDBJ databases">
        <title>Evolution of pathogenesis and genome organization in the Tremellales.</title>
        <authorList>
            <person name="Cuomo C."/>
            <person name="Litvintseva A."/>
            <person name="Heitman J."/>
            <person name="Chen Y."/>
            <person name="Sun S."/>
            <person name="Springer D."/>
            <person name="Dromer F."/>
            <person name="Young S."/>
            <person name="Zeng Q."/>
            <person name="Chapman S."/>
            <person name="Gujja S."/>
            <person name="Saif S."/>
            <person name="Birren B."/>
        </authorList>
    </citation>
    <scope>NUCLEOTIDE SEQUENCE [LARGE SCALE GENOMIC DNA]</scope>
    <source>
        <strain evidence="4 5">ATCC 28783</strain>
    </source>
</reference>
<comment type="caution">
    <text evidence="4">The sequence shown here is derived from an EMBL/GenBank/DDBJ whole genome shotgun (WGS) entry which is preliminary data.</text>
</comment>
<dbReference type="EMBL" id="SDIL01000012">
    <property type="protein sequence ID" value="RXK41014.1"/>
    <property type="molecule type" value="Genomic_DNA"/>
</dbReference>
<name>A0A4Q1BSK5_TREME</name>
<proteinExistence type="predicted"/>
<protein>
    <recommendedName>
        <fullName evidence="3">CN hydrolase domain-containing protein</fullName>
    </recommendedName>
</protein>
<dbReference type="GO" id="GO:0016811">
    <property type="term" value="F:hydrolase activity, acting on carbon-nitrogen (but not peptide) bonds, in linear amides"/>
    <property type="evidence" value="ECO:0007669"/>
    <property type="project" value="TreeGrafter"/>
</dbReference>
<evidence type="ECO:0000313" key="5">
    <source>
        <dbReference type="Proteomes" id="UP000289152"/>
    </source>
</evidence>
<dbReference type="STRING" id="5217.A0A4Q1BSK5"/>
<keyword evidence="5" id="KW-1185">Reference proteome</keyword>
<dbReference type="Gene3D" id="3.60.110.10">
    <property type="entry name" value="Carbon-nitrogen hydrolase"/>
    <property type="match status" value="1"/>
</dbReference>
<evidence type="ECO:0000256" key="1">
    <source>
        <dbReference type="ARBA" id="ARBA00022801"/>
    </source>
</evidence>